<dbReference type="GO" id="GO:0016787">
    <property type="term" value="F:hydrolase activity"/>
    <property type="evidence" value="ECO:0007669"/>
    <property type="project" value="InterPro"/>
</dbReference>
<evidence type="ECO:0000313" key="2">
    <source>
        <dbReference type="Proteomes" id="UP000235786"/>
    </source>
</evidence>
<dbReference type="SUPFAM" id="SSF56300">
    <property type="entry name" value="Metallo-dependent phosphatases"/>
    <property type="match status" value="1"/>
</dbReference>
<name>A0A2J6RFH6_HYAVF</name>
<evidence type="ECO:0008006" key="3">
    <source>
        <dbReference type="Google" id="ProtNLM"/>
    </source>
</evidence>
<dbReference type="Gene3D" id="3.60.21.10">
    <property type="match status" value="1"/>
</dbReference>
<protein>
    <recommendedName>
        <fullName evidence="3">Calcineurin-like phosphoesterase domain-containing protein</fullName>
    </recommendedName>
</protein>
<dbReference type="PANTHER" id="PTHR37844">
    <property type="entry name" value="SER/THR PROTEIN PHOSPHATASE SUPERFAMILY (AFU_ORTHOLOGUE AFUA_1G14840)"/>
    <property type="match status" value="1"/>
</dbReference>
<reference evidence="1 2" key="1">
    <citation type="submission" date="2016-04" db="EMBL/GenBank/DDBJ databases">
        <title>A degradative enzymes factory behind the ericoid mycorrhizal symbiosis.</title>
        <authorList>
            <consortium name="DOE Joint Genome Institute"/>
            <person name="Martino E."/>
            <person name="Morin E."/>
            <person name="Grelet G."/>
            <person name="Kuo A."/>
            <person name="Kohler A."/>
            <person name="Daghino S."/>
            <person name="Barry K."/>
            <person name="Choi C."/>
            <person name="Cichocki N."/>
            <person name="Clum A."/>
            <person name="Copeland A."/>
            <person name="Hainaut M."/>
            <person name="Haridas S."/>
            <person name="Labutti K."/>
            <person name="Lindquist E."/>
            <person name="Lipzen A."/>
            <person name="Khouja H.-R."/>
            <person name="Murat C."/>
            <person name="Ohm R."/>
            <person name="Olson A."/>
            <person name="Spatafora J."/>
            <person name="Veneault-Fourrey C."/>
            <person name="Henrissat B."/>
            <person name="Grigoriev I."/>
            <person name="Martin F."/>
            <person name="Perotto S."/>
        </authorList>
    </citation>
    <scope>NUCLEOTIDE SEQUENCE [LARGE SCALE GENOMIC DNA]</scope>
    <source>
        <strain evidence="1 2">F</strain>
    </source>
</reference>
<dbReference type="OrthoDB" id="550558at2759"/>
<evidence type="ECO:0000313" key="1">
    <source>
        <dbReference type="EMBL" id="PMD37268.1"/>
    </source>
</evidence>
<dbReference type="PANTHER" id="PTHR37844:SF2">
    <property type="entry name" value="SER_THR PROTEIN PHOSPHATASE SUPERFAMILY (AFU_ORTHOLOGUE AFUA_1G14840)"/>
    <property type="match status" value="1"/>
</dbReference>
<dbReference type="EMBL" id="KZ613949">
    <property type="protein sequence ID" value="PMD37268.1"/>
    <property type="molecule type" value="Genomic_DNA"/>
</dbReference>
<keyword evidence="2" id="KW-1185">Reference proteome</keyword>
<accession>A0A2J6RFH6</accession>
<proteinExistence type="predicted"/>
<dbReference type="AlphaFoldDB" id="A0A2J6RFH6"/>
<gene>
    <name evidence="1" type="ORF">L207DRAFT_585622</name>
</gene>
<organism evidence="1 2">
    <name type="scientific">Hyaloscypha variabilis (strain UAMH 11265 / GT02V1 / F)</name>
    <name type="common">Meliniomyces variabilis</name>
    <dbReference type="NCBI Taxonomy" id="1149755"/>
    <lineage>
        <taxon>Eukaryota</taxon>
        <taxon>Fungi</taxon>
        <taxon>Dikarya</taxon>
        <taxon>Ascomycota</taxon>
        <taxon>Pezizomycotina</taxon>
        <taxon>Leotiomycetes</taxon>
        <taxon>Helotiales</taxon>
        <taxon>Hyaloscyphaceae</taxon>
        <taxon>Hyaloscypha</taxon>
        <taxon>Hyaloscypha variabilis</taxon>
    </lineage>
</organism>
<dbReference type="Proteomes" id="UP000235786">
    <property type="component" value="Unassembled WGS sequence"/>
</dbReference>
<sequence length="289" mass="32476">MSTSVPAKRVIRFQVASDLHLEHDGTYETLDFPRLPGVDWLLLPGDTGSAIRQKDNESSAQTHSERYFNFLARMCLKFDRVFMVIGNDDFKGPLVNGVHNPLNDSIAAGWNVVASWPDHPSMNKRLVILNSGDDGRYDFMDDGYNVSLLGCTFWSNHRDDQRVAAARFDRAITGNSSKKNNECHQKDLKWIREKSARSDTSRPSLDGVGDSWSNFQIDILGGAGMPGLKAGDVWVFGHTHWSTDFVQDEVRAYSNQRGGIAAARLQEGHPKRPEWYDATRILEIECFAA</sequence>
<dbReference type="InterPro" id="IPR029052">
    <property type="entry name" value="Metallo-depent_PP-like"/>
</dbReference>